<dbReference type="CDD" id="cd16461">
    <property type="entry name" value="RING-H2_EL5-like"/>
    <property type="match status" value="1"/>
</dbReference>
<dbReference type="PANTHER" id="PTHR45676">
    <property type="entry name" value="RING-H2 FINGER PROTEIN ATL51-RELATED"/>
    <property type="match status" value="1"/>
</dbReference>
<dbReference type="GO" id="GO:0008270">
    <property type="term" value="F:zinc ion binding"/>
    <property type="evidence" value="ECO:0007669"/>
    <property type="project" value="UniProtKB-KW"/>
</dbReference>
<dbReference type="SMART" id="SM00184">
    <property type="entry name" value="RING"/>
    <property type="match status" value="1"/>
</dbReference>
<keyword evidence="1" id="KW-0862">Zinc</keyword>
<sequence>MPVILYGLVLFGTIAIAFAVYTMVMLGWRTSHHQLSRQELSNPADHKSSVSLNLNPYSASTFKYKKRIENSEVPSETECIVCLSDFEDDEYVRQLPRCKHSFHASCIDMWVYSHSDCPLCRTPIHRLDSESSVLTIENSFDGLLDTRSLSSASNT</sequence>
<keyword evidence="2" id="KW-1133">Transmembrane helix</keyword>
<name>B9S5S5_RICCO</name>
<gene>
    <name evidence="4" type="ORF">RCOM_0653430</name>
</gene>
<dbReference type="STRING" id="3988.B9S5S5"/>
<dbReference type="eggNOG" id="KOG0800">
    <property type="taxonomic scope" value="Eukaryota"/>
</dbReference>
<evidence type="ECO:0000256" key="1">
    <source>
        <dbReference type="PROSITE-ProRule" id="PRU00175"/>
    </source>
</evidence>
<dbReference type="UniPathway" id="UPA00143"/>
<keyword evidence="1" id="KW-0479">Metal-binding</keyword>
<evidence type="ECO:0000256" key="2">
    <source>
        <dbReference type="SAM" id="Phobius"/>
    </source>
</evidence>
<dbReference type="InterPro" id="IPR001841">
    <property type="entry name" value="Znf_RING"/>
</dbReference>
<dbReference type="Pfam" id="PF13639">
    <property type="entry name" value="zf-RING_2"/>
    <property type="match status" value="1"/>
</dbReference>
<dbReference type="Gene3D" id="3.30.40.10">
    <property type="entry name" value="Zinc/RING finger domain, C3HC4 (zinc finger)"/>
    <property type="match status" value="1"/>
</dbReference>
<evidence type="ECO:0000313" key="5">
    <source>
        <dbReference type="Proteomes" id="UP000008311"/>
    </source>
</evidence>
<protein>
    <recommendedName>
        <fullName evidence="3">RING-type domain-containing protein</fullName>
    </recommendedName>
</protein>
<dbReference type="InterPro" id="IPR013083">
    <property type="entry name" value="Znf_RING/FYVE/PHD"/>
</dbReference>
<dbReference type="AlphaFoldDB" id="B9S5S5"/>
<dbReference type="GO" id="GO:0016567">
    <property type="term" value="P:protein ubiquitination"/>
    <property type="evidence" value="ECO:0000318"/>
    <property type="project" value="GO_Central"/>
</dbReference>
<organism evidence="4 5">
    <name type="scientific">Ricinus communis</name>
    <name type="common">Castor bean</name>
    <dbReference type="NCBI Taxonomy" id="3988"/>
    <lineage>
        <taxon>Eukaryota</taxon>
        <taxon>Viridiplantae</taxon>
        <taxon>Streptophyta</taxon>
        <taxon>Embryophyta</taxon>
        <taxon>Tracheophyta</taxon>
        <taxon>Spermatophyta</taxon>
        <taxon>Magnoliopsida</taxon>
        <taxon>eudicotyledons</taxon>
        <taxon>Gunneridae</taxon>
        <taxon>Pentapetalae</taxon>
        <taxon>rosids</taxon>
        <taxon>fabids</taxon>
        <taxon>Malpighiales</taxon>
        <taxon>Euphorbiaceae</taxon>
        <taxon>Acalyphoideae</taxon>
        <taxon>Acalypheae</taxon>
        <taxon>Ricinus</taxon>
    </lineage>
</organism>
<keyword evidence="5" id="KW-1185">Reference proteome</keyword>
<keyword evidence="1" id="KW-0863">Zinc-finger</keyword>
<dbReference type="SUPFAM" id="SSF57850">
    <property type="entry name" value="RING/U-box"/>
    <property type="match status" value="1"/>
</dbReference>
<accession>B9S5S5</accession>
<evidence type="ECO:0000259" key="3">
    <source>
        <dbReference type="PROSITE" id="PS50089"/>
    </source>
</evidence>
<dbReference type="PANTHER" id="PTHR45676:SF66">
    <property type="entry name" value="RING-TYPE E3 UBIQUITIN TRANSFERASE"/>
    <property type="match status" value="1"/>
</dbReference>
<dbReference type="Proteomes" id="UP000008311">
    <property type="component" value="Unassembled WGS sequence"/>
</dbReference>
<keyword evidence="2" id="KW-0472">Membrane</keyword>
<dbReference type="EMBL" id="EQ973876">
    <property type="protein sequence ID" value="EEF41012.1"/>
    <property type="molecule type" value="Genomic_DNA"/>
</dbReference>
<reference evidence="5" key="1">
    <citation type="journal article" date="2010" name="Nat. Biotechnol.">
        <title>Draft genome sequence of the oilseed species Ricinus communis.</title>
        <authorList>
            <person name="Chan A.P."/>
            <person name="Crabtree J."/>
            <person name="Zhao Q."/>
            <person name="Lorenzi H."/>
            <person name="Orvis J."/>
            <person name="Puiu D."/>
            <person name="Melake-Berhan A."/>
            <person name="Jones K.M."/>
            <person name="Redman J."/>
            <person name="Chen G."/>
            <person name="Cahoon E.B."/>
            <person name="Gedil M."/>
            <person name="Stanke M."/>
            <person name="Haas B.J."/>
            <person name="Wortman J.R."/>
            <person name="Fraser-Liggett C.M."/>
            <person name="Ravel J."/>
            <person name="Rabinowicz P.D."/>
        </authorList>
    </citation>
    <scope>NUCLEOTIDE SEQUENCE [LARGE SCALE GENOMIC DNA]</scope>
    <source>
        <strain evidence="5">cv. Hale</strain>
    </source>
</reference>
<feature type="transmembrane region" description="Helical" evidence="2">
    <location>
        <begin position="6"/>
        <end position="28"/>
    </location>
</feature>
<feature type="domain" description="RING-type" evidence="3">
    <location>
        <begin position="79"/>
        <end position="121"/>
    </location>
</feature>
<proteinExistence type="predicted"/>
<keyword evidence="2" id="KW-0812">Transmembrane</keyword>
<evidence type="ECO:0000313" key="4">
    <source>
        <dbReference type="EMBL" id="EEF41012.1"/>
    </source>
</evidence>
<dbReference type="PROSITE" id="PS50089">
    <property type="entry name" value="ZF_RING_2"/>
    <property type="match status" value="1"/>
</dbReference>
<dbReference type="InParanoid" id="B9S5S5"/>